<accession>A0A812S5Z5</accession>
<gene>
    <name evidence="6" type="ORF">SNAT2548_LOCUS25687</name>
</gene>
<comment type="caution">
    <text evidence="6">The sequence shown here is derived from an EMBL/GenBank/DDBJ whole genome shotgun (WGS) entry which is preliminary data.</text>
</comment>
<keyword evidence="5" id="KW-0812">Transmembrane</keyword>
<dbReference type="Gene3D" id="1.25.40.20">
    <property type="entry name" value="Ankyrin repeat-containing domain"/>
    <property type="match status" value="3"/>
</dbReference>
<reference evidence="6" key="1">
    <citation type="submission" date="2021-02" db="EMBL/GenBank/DDBJ databases">
        <authorList>
            <person name="Dougan E. K."/>
            <person name="Rhodes N."/>
            <person name="Thang M."/>
            <person name="Chan C."/>
        </authorList>
    </citation>
    <scope>NUCLEOTIDE SEQUENCE</scope>
</reference>
<feature type="transmembrane region" description="Helical" evidence="5">
    <location>
        <begin position="1284"/>
        <end position="1305"/>
    </location>
</feature>
<keyword evidence="2 3" id="KW-0040">ANK repeat</keyword>
<feature type="compositionally biased region" description="Low complexity" evidence="4">
    <location>
        <begin position="1326"/>
        <end position="1341"/>
    </location>
</feature>
<dbReference type="SUPFAM" id="SSF48403">
    <property type="entry name" value="Ankyrin repeat"/>
    <property type="match status" value="2"/>
</dbReference>
<dbReference type="InterPro" id="IPR036770">
    <property type="entry name" value="Ankyrin_rpt-contain_sf"/>
</dbReference>
<proteinExistence type="predicted"/>
<dbReference type="Pfam" id="PF00023">
    <property type="entry name" value="Ank"/>
    <property type="match status" value="1"/>
</dbReference>
<dbReference type="EMBL" id="CAJNDS010002404">
    <property type="protein sequence ID" value="CAE7461803.1"/>
    <property type="molecule type" value="Genomic_DNA"/>
</dbReference>
<sequence length="1413" mass="154760">MSRLAQVSDFLTTEGAPEAHDSLKRRGLLHEWRAGMFVIFVSHQWLSAAHPDPEGRQVAVLRDALSGMISGSLDVRVDFISSSFNNNKMPRDTRRLVASGFLFFDWFAIPQITARMEGVNEETTRSDAALAVRSIPAYVEVSNLFVALVPEQLHAGTGLPCNYASWLSRGWCRAELWCHLLSNKPDTSVIVVHSQAEAEYMFPMDWQQNLIAEGEFTVESDRSVVVKLGDMAVMSKIQHLSDNGPASHFRFYLALRPRLLGQERRDRTPDEFLRHFRFTSLRAAAEDESSMNLHVPMLRLLAADRADVNFKLHGLSDLGYFDTQTVLMAAAKSRQEPEMLSALVELRADVETRSRSAIVCAKADLEASWVLNGPAALASTETVAAMMEFRCDPNFDFVAIGVRYGPLHSMALSSRANRHAEATAKLLLRSRADVNARARPQGQFAQKCRESQVEVASRGWGACPMRTRFEASAPGLTPISVAALMGHEALVKVFLDFGAEMIPNERGDMPEDLAVLNGHAHLTTTLLDIDSIQDPVRHHLACTALKLRRAFSLPHYLTRVELRQAMGNKCCCADGVGVDMQPVHDMAFPMCLVKERGQLYAWHPGMFVLFISHQWLGTTHPDPHGQQCAVLRKALSGMINGSLQVQTDPVTLIHRAPPSLSSAIRKQISDGFLFFDWFAIPQVTARLAGVNEDVTRSEAALAVQSIPAYVEVSALFIALVPELTHTVTGSKCNYISWLSRGWCRAELWCHVLSNKTNTSIIVVYSSHEAEFMSPLDWQRHGISEGDFTVESDREAVSKLGDIAVRAKIEHLSSVGPLSSYRFYLAQRAQLLGQGSGAWGRDAFLEQFRFPSLKAAATDRSSMNGLMCAVFAGDADIIRHLVHLSADVNMRLHGLDDFGYFESQTLLMAAAKSHQSARVLSALIELRCDVNARAKNGTSPSYMVRSPEQVLVLQTAKADLHRADPPLGLTPLTGVASFASAETVMAMLAARCSPNPELQGLGYTPLHGVSFFSRSNRSSEETAKLLLAHAADVNARAQPEGMYSWICALARSHCAVYGFEASPVMARAFASLPGLTPLGAAAFVGCEAMVCILLEHEAVPVANDRGDSPESLAAANQHLLDAVLAVHIIVCKMWNHRLAAVPGDDSCSTAERQMYLYEHGQSLRSPATLNGQRSHEKVCRHEVLGRLLNRTVPRRTFAHLYSDTLCFAKVTCQAWVDMEALMEALNSSWQVLLSVTLVAFAVGVLCTLDVELVFGLLLVAFGVCAFIVFFFFALCGWSFGPWELTIMTVFLSYAVEPAFHIGYDFVMPGMPEGLQPEQGVQPAEGLGAAAGSGQPPASGPQAERASSDGLSQASDLHPKEDDSPEAAMQRSIHAVAKNLISNSIKLMLPAPESSTICTAARCQSLTQSRIGSYS</sequence>
<dbReference type="InterPro" id="IPR002110">
    <property type="entry name" value="Ankyrin_rpt"/>
</dbReference>
<evidence type="ECO:0000256" key="3">
    <source>
        <dbReference type="PROSITE-ProRule" id="PRU00023"/>
    </source>
</evidence>
<evidence type="ECO:0000256" key="2">
    <source>
        <dbReference type="ARBA" id="ARBA00023043"/>
    </source>
</evidence>
<keyword evidence="5" id="KW-0472">Membrane</keyword>
<protein>
    <submittedName>
        <fullName evidence="6">Uncharacterized protein</fullName>
    </submittedName>
</protein>
<feature type="transmembrane region" description="Helical" evidence="5">
    <location>
        <begin position="1228"/>
        <end position="1247"/>
    </location>
</feature>
<name>A0A812S5Z5_9DINO</name>
<evidence type="ECO:0000313" key="7">
    <source>
        <dbReference type="Proteomes" id="UP000604046"/>
    </source>
</evidence>
<evidence type="ECO:0000313" key="6">
    <source>
        <dbReference type="EMBL" id="CAE7461803.1"/>
    </source>
</evidence>
<organism evidence="6 7">
    <name type="scientific">Symbiodinium natans</name>
    <dbReference type="NCBI Taxonomy" id="878477"/>
    <lineage>
        <taxon>Eukaryota</taxon>
        <taxon>Sar</taxon>
        <taxon>Alveolata</taxon>
        <taxon>Dinophyceae</taxon>
        <taxon>Suessiales</taxon>
        <taxon>Symbiodiniaceae</taxon>
        <taxon>Symbiodinium</taxon>
    </lineage>
</organism>
<evidence type="ECO:0000256" key="5">
    <source>
        <dbReference type="SAM" id="Phobius"/>
    </source>
</evidence>
<keyword evidence="7" id="KW-1185">Reference proteome</keyword>
<evidence type="ECO:0000256" key="1">
    <source>
        <dbReference type="ARBA" id="ARBA00022737"/>
    </source>
</evidence>
<dbReference type="Proteomes" id="UP000604046">
    <property type="component" value="Unassembled WGS sequence"/>
</dbReference>
<feature type="region of interest" description="Disordered" evidence="4">
    <location>
        <begin position="1313"/>
        <end position="1367"/>
    </location>
</feature>
<dbReference type="PROSITE" id="PS50088">
    <property type="entry name" value="ANK_REPEAT"/>
    <property type="match status" value="2"/>
</dbReference>
<dbReference type="PROSITE" id="PS50297">
    <property type="entry name" value="ANK_REP_REGION"/>
    <property type="match status" value="1"/>
</dbReference>
<feature type="repeat" description="ANK" evidence="3">
    <location>
        <begin position="474"/>
        <end position="506"/>
    </location>
</feature>
<dbReference type="PANTHER" id="PTHR24126:SF14">
    <property type="entry name" value="ANK_REP_REGION DOMAIN-CONTAINING PROTEIN"/>
    <property type="match status" value="1"/>
</dbReference>
<dbReference type="SMART" id="SM00248">
    <property type="entry name" value="ANK"/>
    <property type="match status" value="10"/>
</dbReference>
<keyword evidence="1" id="KW-0677">Repeat</keyword>
<feature type="transmembrane region" description="Helical" evidence="5">
    <location>
        <begin position="1254"/>
        <end position="1278"/>
    </location>
</feature>
<keyword evidence="5" id="KW-1133">Transmembrane helix</keyword>
<dbReference type="PANTHER" id="PTHR24126">
    <property type="entry name" value="ANKYRIN REPEAT, PH AND SEC7 DOMAIN CONTAINING PROTEIN SECG-RELATED"/>
    <property type="match status" value="1"/>
</dbReference>
<evidence type="ECO:0000256" key="4">
    <source>
        <dbReference type="SAM" id="MobiDB-lite"/>
    </source>
</evidence>
<feature type="repeat" description="ANK" evidence="3">
    <location>
        <begin position="1000"/>
        <end position="1037"/>
    </location>
</feature>
<dbReference type="OrthoDB" id="423642at2759"/>